<dbReference type="PROSITE" id="PS50994">
    <property type="entry name" value="INTEGRASE"/>
    <property type="match status" value="1"/>
</dbReference>
<dbReference type="Gene3D" id="1.10.10.60">
    <property type="entry name" value="Homeodomain-like"/>
    <property type="match status" value="1"/>
</dbReference>
<feature type="region of interest" description="Disordered" evidence="2">
    <location>
        <begin position="578"/>
        <end position="630"/>
    </location>
</feature>
<feature type="compositionally biased region" description="Basic and acidic residues" evidence="2">
    <location>
        <begin position="610"/>
        <end position="620"/>
    </location>
</feature>
<dbReference type="Pfam" id="PF09299">
    <property type="entry name" value="Mu-transpos_C"/>
    <property type="match status" value="1"/>
</dbReference>
<dbReference type="InterPro" id="IPR015378">
    <property type="entry name" value="Transposase-like_Mu_C"/>
</dbReference>
<dbReference type="InterPro" id="IPR001584">
    <property type="entry name" value="Integrase_cat-core"/>
</dbReference>
<dbReference type="Proteomes" id="UP000071778">
    <property type="component" value="Chromosome"/>
</dbReference>
<feature type="coiled-coil region" evidence="1">
    <location>
        <begin position="188"/>
        <end position="215"/>
    </location>
</feature>
<evidence type="ECO:0000259" key="3">
    <source>
        <dbReference type="PROSITE" id="PS50994"/>
    </source>
</evidence>
<dbReference type="RefSeq" id="WP_061534895.1">
    <property type="nucleotide sequence ID" value="NZ_CP013233.1"/>
</dbReference>
<feature type="compositionally biased region" description="Polar residues" evidence="2">
    <location>
        <begin position="586"/>
        <end position="609"/>
    </location>
</feature>
<dbReference type="EMBL" id="CP013235">
    <property type="protein sequence ID" value="AMP12033.1"/>
    <property type="molecule type" value="Genomic_DNA"/>
</dbReference>
<evidence type="ECO:0000256" key="1">
    <source>
        <dbReference type="SAM" id="Coils"/>
    </source>
</evidence>
<dbReference type="SUPFAM" id="SSF53098">
    <property type="entry name" value="Ribonuclease H-like"/>
    <property type="match status" value="1"/>
</dbReference>
<dbReference type="InterPro" id="IPR036397">
    <property type="entry name" value="RNaseH_sf"/>
</dbReference>
<dbReference type="InterPro" id="IPR012337">
    <property type="entry name" value="RNaseH-like_sf"/>
</dbReference>
<dbReference type="AlphaFoldDB" id="A0A127QPN4"/>
<name>A0A127QPN4_9BURK</name>
<proteinExistence type="predicted"/>
<dbReference type="PANTHER" id="PTHR35004:SF6">
    <property type="entry name" value="TRANSPOSASE"/>
    <property type="match status" value="1"/>
</dbReference>
<dbReference type="GO" id="GO:0015074">
    <property type="term" value="P:DNA integration"/>
    <property type="evidence" value="ECO:0007669"/>
    <property type="project" value="InterPro"/>
</dbReference>
<organism evidence="4 5">
    <name type="scientific">Collimonas arenae</name>
    <dbReference type="NCBI Taxonomy" id="279058"/>
    <lineage>
        <taxon>Bacteria</taxon>
        <taxon>Pseudomonadati</taxon>
        <taxon>Pseudomonadota</taxon>
        <taxon>Betaproteobacteria</taxon>
        <taxon>Burkholderiales</taxon>
        <taxon>Oxalobacteraceae</taxon>
        <taxon>Collimonas</taxon>
    </lineage>
</organism>
<evidence type="ECO:0000313" key="4">
    <source>
        <dbReference type="EMBL" id="AMP12033.1"/>
    </source>
</evidence>
<dbReference type="PANTHER" id="PTHR35004">
    <property type="entry name" value="TRANSPOSASE RV3428C-RELATED"/>
    <property type="match status" value="1"/>
</dbReference>
<evidence type="ECO:0000256" key="2">
    <source>
        <dbReference type="SAM" id="MobiDB-lite"/>
    </source>
</evidence>
<gene>
    <name evidence="4" type="ORF">CAter282_4373</name>
</gene>
<keyword evidence="5" id="KW-1185">Reference proteome</keyword>
<dbReference type="OrthoDB" id="5439087at2"/>
<sequence>MKILQPALLTLQQGSIVYHKGHQYTITYIMDLESILGREIESGEVTRLPIAELSGKPSGTALAKRPDLNAIPDEDWQVAQQRFEIIQPLVNMPERTRTDVENRSVEFDLHTNTLYGWIKLYEESGTLTSLMPRQRSDLGSTKLPTELEIIIKSVIEEEYLSKQQKSIQKVCDEVRRLCTNAGITPPHCNTVRNRIAKLSEELKLSRRRGRRAAEERFAPIEGNFPNADWPLAVVQIDHTKLDIILVDDVYRQPLDRPWITLAIDVFSRMVYGFYISFDPPGALSTGLCLAQAILSKDKWLAKHGIGTSWPCWGLPKTLHMDNAKEFRGAMLQRACSEYGINIEWRPVARPHFGGHIERLLGTLLREVHTLPGSTFSNPNARGEYDSEGNAALTLAELEKWLATYITEVYHQRTHTGIGMPPIRKYEEGIFGTKSRPGIGMPAKILDEDRLRQDFMPFEERTVQDYGVVIDEIHYYHDVLRRWISATIPGKAKLKRKFIFKRDPRDISTIWFFDPELNIYFPIPYRDTSHPPISIWELRKIRKQLELEGKQDINERLIFDAYERMREIELGAKAATKQVRKAVQRRPNGQTDLSPKNSLLHSSQIQTSTNESKDASQRREPIAPFDEMEEY</sequence>
<feature type="domain" description="Integrase catalytic" evidence="3">
    <location>
        <begin position="226"/>
        <end position="429"/>
    </location>
</feature>
<protein>
    <submittedName>
        <fullName evidence="4">Integrase core domain protein</fullName>
    </submittedName>
</protein>
<evidence type="ECO:0000313" key="5">
    <source>
        <dbReference type="Proteomes" id="UP000071778"/>
    </source>
</evidence>
<keyword evidence="1" id="KW-0175">Coiled coil</keyword>
<accession>A0A127QPN4</accession>
<dbReference type="PATRIC" id="fig|279058.18.peg.4311"/>
<reference evidence="4 5" key="1">
    <citation type="submission" date="2015-11" db="EMBL/GenBank/DDBJ databases">
        <title>Exploring the genomic traits of fungus-feeding bacterial genus Collimonas.</title>
        <authorList>
            <person name="Song C."/>
            <person name="Schmidt R."/>
            <person name="de Jager V."/>
            <person name="Krzyzanowska D."/>
            <person name="Jongedijk E."/>
            <person name="Cankar K."/>
            <person name="Beekwilder J."/>
            <person name="van Veen A."/>
            <person name="de Boer W."/>
            <person name="van Veen J.A."/>
            <person name="Garbeva P."/>
        </authorList>
    </citation>
    <scope>NUCLEOTIDE SEQUENCE [LARGE SCALE GENOMIC DNA]</scope>
    <source>
        <strain evidence="4 5">Ter282</strain>
    </source>
</reference>
<dbReference type="Gene3D" id="3.30.420.10">
    <property type="entry name" value="Ribonuclease H-like superfamily/Ribonuclease H"/>
    <property type="match status" value="1"/>
</dbReference>
<dbReference type="GO" id="GO:0003676">
    <property type="term" value="F:nucleic acid binding"/>
    <property type="evidence" value="ECO:0007669"/>
    <property type="project" value="InterPro"/>
</dbReference>